<dbReference type="InParanoid" id="A0A1D2VMD2"/>
<dbReference type="GeneID" id="30966244"/>
<dbReference type="EMBL" id="KV454476">
    <property type="protein sequence ID" value="ODV62778.1"/>
    <property type="molecule type" value="Genomic_DNA"/>
</dbReference>
<sequence length="64" mass="7231">MASGSIPRLLLAQLLGMKKNRHLTAHFTYIIQSSENTPNTFPIRTAFLSLSDQIFVDAIVHEYL</sequence>
<keyword evidence="2" id="KW-1185">Reference proteome</keyword>
<accession>A0A1D2VMD2</accession>
<evidence type="ECO:0000313" key="2">
    <source>
        <dbReference type="Proteomes" id="UP000095038"/>
    </source>
</evidence>
<name>A0A1D2VMD2_9ASCO</name>
<dbReference type="AlphaFoldDB" id="A0A1D2VMD2"/>
<evidence type="ECO:0000313" key="1">
    <source>
        <dbReference type="EMBL" id="ODV62778.1"/>
    </source>
</evidence>
<dbReference type="RefSeq" id="XP_020049085.1">
    <property type="nucleotide sequence ID" value="XM_020192608.1"/>
</dbReference>
<dbReference type="Proteomes" id="UP000095038">
    <property type="component" value="Unassembled WGS sequence"/>
</dbReference>
<reference evidence="2" key="1">
    <citation type="submission" date="2016-05" db="EMBL/GenBank/DDBJ databases">
        <title>Comparative genomics of biotechnologically important yeasts.</title>
        <authorList>
            <consortium name="DOE Joint Genome Institute"/>
            <person name="Riley R."/>
            <person name="Haridas S."/>
            <person name="Wolfe K.H."/>
            <person name="Lopes M.R."/>
            <person name="Hittinger C.T."/>
            <person name="Goker M."/>
            <person name="Salamov A."/>
            <person name="Wisecaver J."/>
            <person name="Long T.M."/>
            <person name="Aerts A.L."/>
            <person name="Barry K."/>
            <person name="Choi C."/>
            <person name="Clum A."/>
            <person name="Coughlan A.Y."/>
            <person name="Deshpande S."/>
            <person name="Douglass A.P."/>
            <person name="Hanson S.J."/>
            <person name="Klenk H.-P."/>
            <person name="Labutti K."/>
            <person name="Lapidus A."/>
            <person name="Lindquist E."/>
            <person name="Lipzen A."/>
            <person name="Meier-Kolthoff J.P."/>
            <person name="Ohm R.A."/>
            <person name="Otillar R.P."/>
            <person name="Pangilinan J."/>
            <person name="Peng Y."/>
            <person name="Rokas A."/>
            <person name="Rosa C.A."/>
            <person name="Scheuner C."/>
            <person name="Sibirny A.A."/>
            <person name="Slot J.C."/>
            <person name="Stielow J.B."/>
            <person name="Sun H."/>
            <person name="Kurtzman C.P."/>
            <person name="Blackwell M."/>
            <person name="Grigoriev I.V."/>
            <person name="Jeffries T.W."/>
        </authorList>
    </citation>
    <scope>NUCLEOTIDE SEQUENCE [LARGE SCALE GENOMIC DNA]</scope>
    <source>
        <strain evidence="2">DSM 1968</strain>
    </source>
</reference>
<protein>
    <submittedName>
        <fullName evidence="1">Uncharacterized protein</fullName>
    </submittedName>
</protein>
<gene>
    <name evidence="1" type="ORF">ASCRUDRAFT_74248</name>
</gene>
<organism evidence="1 2">
    <name type="scientific">Ascoidea rubescens DSM 1968</name>
    <dbReference type="NCBI Taxonomy" id="1344418"/>
    <lineage>
        <taxon>Eukaryota</taxon>
        <taxon>Fungi</taxon>
        <taxon>Dikarya</taxon>
        <taxon>Ascomycota</taxon>
        <taxon>Saccharomycotina</taxon>
        <taxon>Saccharomycetes</taxon>
        <taxon>Ascoideaceae</taxon>
        <taxon>Ascoidea</taxon>
    </lineage>
</organism>
<proteinExistence type="predicted"/>